<gene>
    <name evidence="3" type="ORF">C1I95_08435</name>
</gene>
<organism evidence="3 4">
    <name type="scientific">Micromonospora craterilacus</name>
    <dbReference type="NCBI Taxonomy" id="1655439"/>
    <lineage>
        <taxon>Bacteria</taxon>
        <taxon>Bacillati</taxon>
        <taxon>Actinomycetota</taxon>
        <taxon>Actinomycetes</taxon>
        <taxon>Micromonosporales</taxon>
        <taxon>Micromonosporaceae</taxon>
        <taxon>Micromonospora</taxon>
    </lineage>
</organism>
<dbReference type="InterPro" id="IPR009339">
    <property type="entry name" value="DUF998"/>
</dbReference>
<keyword evidence="2" id="KW-0812">Transmembrane</keyword>
<evidence type="ECO:0000313" key="4">
    <source>
        <dbReference type="Proteomes" id="UP000248924"/>
    </source>
</evidence>
<dbReference type="AlphaFoldDB" id="A0A2W2E9L3"/>
<sequence>MPGTRNNGVLALGGIALAALLAVIGHAGVEDLDPVSLTVSDYAVSDSGGVIHVAMLLIAAASAVLVPALRRLGPPAGWGRPAASRGRAAEWLLAVWAGGLLLSGLVPTNPPGTAMDTAAYVHRYASVVAFVALPIAGWLLAARLPADARTARWLRALALASLLLAGVMVWSAYPGERALYGLIERALILTEIALLTLLAAALSQPRDHGVVEPHSGRETAPIGQHSSMIGERLGGATPVRGASVGGRPR</sequence>
<feature type="transmembrane region" description="Helical" evidence="2">
    <location>
        <begin position="153"/>
        <end position="173"/>
    </location>
</feature>
<feature type="transmembrane region" description="Helical" evidence="2">
    <location>
        <begin position="89"/>
        <end position="108"/>
    </location>
</feature>
<accession>A0A2W2E9L3</accession>
<keyword evidence="4" id="KW-1185">Reference proteome</keyword>
<dbReference type="Pfam" id="PF06197">
    <property type="entry name" value="DUF998"/>
    <property type="match status" value="1"/>
</dbReference>
<feature type="region of interest" description="Disordered" evidence="1">
    <location>
        <begin position="227"/>
        <end position="249"/>
    </location>
</feature>
<name>A0A2W2E9L3_9ACTN</name>
<protein>
    <submittedName>
        <fullName evidence="3">DUF998 domain-containing protein</fullName>
    </submittedName>
</protein>
<feature type="transmembrane region" description="Helical" evidence="2">
    <location>
        <begin position="120"/>
        <end position="141"/>
    </location>
</feature>
<keyword evidence="2" id="KW-0472">Membrane</keyword>
<dbReference type="Proteomes" id="UP000248924">
    <property type="component" value="Unassembled WGS sequence"/>
</dbReference>
<proteinExistence type="predicted"/>
<dbReference type="OrthoDB" id="4281143at2"/>
<keyword evidence="2" id="KW-1133">Transmembrane helix</keyword>
<comment type="caution">
    <text evidence="3">The sequence shown here is derived from an EMBL/GenBank/DDBJ whole genome shotgun (WGS) entry which is preliminary data.</text>
</comment>
<reference evidence="3 4" key="1">
    <citation type="submission" date="2018-01" db="EMBL/GenBank/DDBJ databases">
        <title>Draft genome sequence of Jishengella sp. NA12.</title>
        <authorList>
            <person name="Sahin N."/>
            <person name="Ay H."/>
            <person name="Saygin H."/>
        </authorList>
    </citation>
    <scope>NUCLEOTIDE SEQUENCE [LARGE SCALE GENOMIC DNA]</scope>
    <source>
        <strain evidence="3 4">NA12</strain>
    </source>
</reference>
<evidence type="ECO:0000256" key="1">
    <source>
        <dbReference type="SAM" id="MobiDB-lite"/>
    </source>
</evidence>
<dbReference type="EMBL" id="POTY01000035">
    <property type="protein sequence ID" value="PZG20976.1"/>
    <property type="molecule type" value="Genomic_DNA"/>
</dbReference>
<dbReference type="RefSeq" id="WP_111213225.1">
    <property type="nucleotide sequence ID" value="NZ_POTY01000035.1"/>
</dbReference>
<evidence type="ECO:0000256" key="2">
    <source>
        <dbReference type="SAM" id="Phobius"/>
    </source>
</evidence>
<feature type="transmembrane region" description="Helical" evidence="2">
    <location>
        <begin position="49"/>
        <end position="69"/>
    </location>
</feature>
<evidence type="ECO:0000313" key="3">
    <source>
        <dbReference type="EMBL" id="PZG20976.1"/>
    </source>
</evidence>